<proteinExistence type="predicted"/>
<comment type="caution">
    <text evidence="2">The sequence shown here is derived from an EMBL/GenBank/DDBJ whole genome shotgun (WGS) entry which is preliminary data.</text>
</comment>
<feature type="region of interest" description="Disordered" evidence="1">
    <location>
        <begin position="38"/>
        <end position="119"/>
    </location>
</feature>
<evidence type="ECO:0000313" key="2">
    <source>
        <dbReference type="EMBL" id="GAA4945851.1"/>
    </source>
</evidence>
<dbReference type="Proteomes" id="UP001500466">
    <property type="component" value="Unassembled WGS sequence"/>
</dbReference>
<dbReference type="EMBL" id="BAABHS010000001">
    <property type="protein sequence ID" value="GAA4945851.1"/>
    <property type="molecule type" value="Genomic_DNA"/>
</dbReference>
<organism evidence="2 3">
    <name type="scientific">Yinghuangia aomiensis</name>
    <dbReference type="NCBI Taxonomy" id="676205"/>
    <lineage>
        <taxon>Bacteria</taxon>
        <taxon>Bacillati</taxon>
        <taxon>Actinomycetota</taxon>
        <taxon>Actinomycetes</taxon>
        <taxon>Kitasatosporales</taxon>
        <taxon>Streptomycetaceae</taxon>
        <taxon>Yinghuangia</taxon>
    </lineage>
</organism>
<evidence type="ECO:0000313" key="3">
    <source>
        <dbReference type="Proteomes" id="UP001500466"/>
    </source>
</evidence>
<reference evidence="3" key="1">
    <citation type="journal article" date="2019" name="Int. J. Syst. Evol. Microbiol.">
        <title>The Global Catalogue of Microorganisms (GCM) 10K type strain sequencing project: providing services to taxonomists for standard genome sequencing and annotation.</title>
        <authorList>
            <consortium name="The Broad Institute Genomics Platform"/>
            <consortium name="The Broad Institute Genome Sequencing Center for Infectious Disease"/>
            <person name="Wu L."/>
            <person name="Ma J."/>
        </authorList>
    </citation>
    <scope>NUCLEOTIDE SEQUENCE [LARGE SCALE GENOMIC DNA]</scope>
    <source>
        <strain evidence="3">JCM 17986</strain>
    </source>
</reference>
<sequence length="119" mass="13013">MPEPFGPTTHVMPGSNRSVVADAKLLNPRRVRLLRCTRRSVPGQVGHDPAEPRTRRRVGRGVTWEVTGYHVTTTGDEGEPGEFRGWTGGRGGKVEEHGNPARHNTARTSGNDKGTPKRP</sequence>
<gene>
    <name evidence="2" type="ORF">GCM10023205_01940</name>
</gene>
<keyword evidence="3" id="KW-1185">Reference proteome</keyword>
<evidence type="ECO:0000256" key="1">
    <source>
        <dbReference type="SAM" id="MobiDB-lite"/>
    </source>
</evidence>
<accession>A0ABP9GN94</accession>
<name>A0ABP9GN94_9ACTN</name>
<protein>
    <submittedName>
        <fullName evidence="2">Uncharacterized protein</fullName>
    </submittedName>
</protein>